<dbReference type="InterPro" id="IPR011989">
    <property type="entry name" value="ARM-like"/>
</dbReference>
<keyword evidence="3" id="KW-1185">Reference proteome</keyword>
<dbReference type="EMBL" id="KN880686">
    <property type="protein sequence ID" value="KIY63587.1"/>
    <property type="molecule type" value="Genomic_DNA"/>
</dbReference>
<accession>A0A0D7AZD4</accession>
<feature type="region of interest" description="Disordered" evidence="1">
    <location>
        <begin position="776"/>
        <end position="852"/>
    </location>
</feature>
<evidence type="ECO:0000313" key="2">
    <source>
        <dbReference type="EMBL" id="KIY63587.1"/>
    </source>
</evidence>
<feature type="compositionally biased region" description="Basic residues" evidence="1">
    <location>
        <begin position="841"/>
        <end position="852"/>
    </location>
</feature>
<evidence type="ECO:0000256" key="1">
    <source>
        <dbReference type="SAM" id="MobiDB-lite"/>
    </source>
</evidence>
<sequence>MSPRNEVLNILQKKIAESLQDGCPAVRVLAIETLCARDGLLSRNFDYDATYDKGAIESLVEVLGDSNPSVSEAVAQHLPALPESKIHEAFVSCVKDAQPSLRRQIVARYGQQKHFQCLSNAQRLQLLKHLMPVYQRKAWQSKPGIEKPNAEKLKKLEKELDDDRKAIDKMGWNWFKYVSAAQPLDESVDILFRLLVLYAEDILGDADESAADAVVFAVTTVLNGGGLKLVFDDNVLDDLDVCRALVIRAYAGHVKKGEHDQHLHLTAVSKTLESLRNSVDALDQMDDTTVQVFHELMRIIPLLDSDDPLGAGKVASELDKLADEIYQACADVMEIVEPLPRHRVDRLVTIISRLNPLPERTEEEIEEEEERDEGLVPEERAAVQKRRRDARMQSYRSGLSSVDVEEFDRKITLCLVRLIAVLKGIPQTSTLGEHTVLMGTMEEFVKPFLYDSAIHQNYKLRELAWEAHISFVLLSRKTEEIDAIFVYLIRFLKSPATGSEMRRLSIHGFFDFIVERGLKASPEQYNTAMLCLKKLIQDDKPEQDVWLGLYKLIYTDRIPDEHKKWAHEALFEQYFLTTDLLLVPVFGEVNNRIANRSASNKNDIGRKFYDLFKKLYVDKVFGQPRVNATECIKTILQWSDPRAIMDAKEQRDCVGVHTDIIAPDLLKMILYIRNTANHSLERAEATTLKNTLVNCLTDGKIIAWPEKHDAQAMISLWIYVTAVLDHNAVGKKDAKTGSPLKLRKLKETLEKDYEAVGELVGMSDEDQRAQYHETFGDIDDLVPPEVQEEHKKRPKREQTSDTDGNEVPKSEPMDEENQVPPQDDTMKPEPEEDEIPLPRRTSGRRTKKYVRF</sequence>
<gene>
    <name evidence="2" type="ORF">CYLTODRAFT_132185</name>
</gene>
<proteinExistence type="predicted"/>
<dbReference type="GO" id="GO:0000796">
    <property type="term" value="C:condensin complex"/>
    <property type="evidence" value="ECO:0007669"/>
    <property type="project" value="InterPro"/>
</dbReference>
<name>A0A0D7AZD4_9AGAR</name>
<dbReference type="InterPro" id="IPR016024">
    <property type="entry name" value="ARM-type_fold"/>
</dbReference>
<reference evidence="2 3" key="1">
    <citation type="journal article" date="2015" name="Fungal Genet. Biol.">
        <title>Evolution of novel wood decay mechanisms in Agaricales revealed by the genome sequences of Fistulina hepatica and Cylindrobasidium torrendii.</title>
        <authorList>
            <person name="Floudas D."/>
            <person name="Held B.W."/>
            <person name="Riley R."/>
            <person name="Nagy L.G."/>
            <person name="Koehler G."/>
            <person name="Ransdell A.S."/>
            <person name="Younus H."/>
            <person name="Chow J."/>
            <person name="Chiniquy J."/>
            <person name="Lipzen A."/>
            <person name="Tritt A."/>
            <person name="Sun H."/>
            <person name="Haridas S."/>
            <person name="LaButti K."/>
            <person name="Ohm R.A."/>
            <person name="Kues U."/>
            <person name="Blanchette R.A."/>
            <person name="Grigoriev I.V."/>
            <person name="Minto R.E."/>
            <person name="Hibbett D.S."/>
        </authorList>
    </citation>
    <scope>NUCLEOTIDE SEQUENCE [LARGE SCALE GENOMIC DNA]</scope>
    <source>
        <strain evidence="2 3">FP15055 ss-10</strain>
    </source>
</reference>
<protein>
    <recommendedName>
        <fullName evidence="4">Nuclear condensin complex subunit 3 C-terminal domain-containing protein</fullName>
    </recommendedName>
</protein>
<feature type="compositionally biased region" description="Basic and acidic residues" evidence="1">
    <location>
        <begin position="787"/>
        <end position="799"/>
    </location>
</feature>
<evidence type="ECO:0008006" key="4">
    <source>
        <dbReference type="Google" id="ProtNLM"/>
    </source>
</evidence>
<dbReference type="Proteomes" id="UP000054007">
    <property type="component" value="Unassembled WGS sequence"/>
</dbReference>
<evidence type="ECO:0000313" key="3">
    <source>
        <dbReference type="Proteomes" id="UP000054007"/>
    </source>
</evidence>
<dbReference type="GO" id="GO:0007076">
    <property type="term" value="P:mitotic chromosome condensation"/>
    <property type="evidence" value="ECO:0007669"/>
    <property type="project" value="InterPro"/>
</dbReference>
<dbReference type="PANTHER" id="PTHR14418">
    <property type="entry name" value="CONDENSIN COMPLEX SUBUNIT 3-RELATED"/>
    <property type="match status" value="1"/>
</dbReference>
<dbReference type="Gene3D" id="1.25.10.10">
    <property type="entry name" value="Leucine-rich Repeat Variant"/>
    <property type="match status" value="1"/>
</dbReference>
<dbReference type="AlphaFoldDB" id="A0A0D7AZD4"/>
<dbReference type="InterPro" id="IPR027165">
    <property type="entry name" value="CND3"/>
</dbReference>
<organism evidence="2 3">
    <name type="scientific">Cylindrobasidium torrendii FP15055 ss-10</name>
    <dbReference type="NCBI Taxonomy" id="1314674"/>
    <lineage>
        <taxon>Eukaryota</taxon>
        <taxon>Fungi</taxon>
        <taxon>Dikarya</taxon>
        <taxon>Basidiomycota</taxon>
        <taxon>Agaricomycotina</taxon>
        <taxon>Agaricomycetes</taxon>
        <taxon>Agaricomycetidae</taxon>
        <taxon>Agaricales</taxon>
        <taxon>Marasmiineae</taxon>
        <taxon>Physalacriaceae</taxon>
        <taxon>Cylindrobasidium</taxon>
    </lineage>
</organism>
<dbReference type="GO" id="GO:0000793">
    <property type="term" value="C:condensed chromosome"/>
    <property type="evidence" value="ECO:0007669"/>
    <property type="project" value="TreeGrafter"/>
</dbReference>
<dbReference type="PANTHER" id="PTHR14418:SF5">
    <property type="entry name" value="CONDENSIN COMPLEX SUBUNIT 3"/>
    <property type="match status" value="1"/>
</dbReference>
<dbReference type="SUPFAM" id="SSF48371">
    <property type="entry name" value="ARM repeat"/>
    <property type="match status" value="1"/>
</dbReference>